<name>A0ABW9KL17_9BACT</name>
<keyword evidence="4" id="KW-1185">Reference proteome</keyword>
<dbReference type="Gene3D" id="2.60.40.1120">
    <property type="entry name" value="Carboxypeptidase-like, regulatory domain"/>
    <property type="match status" value="1"/>
</dbReference>
<feature type="chain" id="PRO_5046875157" evidence="2">
    <location>
        <begin position="26"/>
        <end position="205"/>
    </location>
</feature>
<protein>
    <submittedName>
        <fullName evidence="3">Carboxypeptidase-like regulatory domain-containing protein</fullName>
    </submittedName>
</protein>
<evidence type="ECO:0000313" key="3">
    <source>
        <dbReference type="EMBL" id="MFN2976247.1"/>
    </source>
</evidence>
<evidence type="ECO:0000313" key="4">
    <source>
        <dbReference type="Proteomes" id="UP001634747"/>
    </source>
</evidence>
<feature type="signal peptide" evidence="2">
    <location>
        <begin position="1"/>
        <end position="25"/>
    </location>
</feature>
<keyword evidence="2" id="KW-0732">Signal</keyword>
<feature type="region of interest" description="Disordered" evidence="1">
    <location>
        <begin position="183"/>
        <end position="205"/>
    </location>
</feature>
<evidence type="ECO:0000256" key="2">
    <source>
        <dbReference type="SAM" id="SignalP"/>
    </source>
</evidence>
<sequence length="205" mass="21487">MSFLRFSAVQRVICVVFTLTVPASAQLGQSGTVSGQVYTVDHSFVAGATVSLQGADGFKRVQSSGTQGDFSLIDVPSGTYTVQVAAPGFASAQQSDISVAVGRNTLLTFTLKVAGTTQQVNVSAEQSPLDASQTSSVINIDRDRVEELPIPSRNYLTFVLLSPQATPSNPVFSQQSLAQSSGGFGFGGLRPSSNSVHLDGVPERR</sequence>
<dbReference type="Pfam" id="PF13620">
    <property type="entry name" value="CarboxypepD_reg"/>
    <property type="match status" value="1"/>
</dbReference>
<dbReference type="SUPFAM" id="SSF49464">
    <property type="entry name" value="Carboxypeptidase regulatory domain-like"/>
    <property type="match status" value="1"/>
</dbReference>
<proteinExistence type="predicted"/>
<reference evidence="3 4" key="1">
    <citation type="submission" date="2024-12" db="EMBL/GenBank/DDBJ databases">
        <authorList>
            <person name="Lee Y."/>
        </authorList>
    </citation>
    <scope>NUCLEOTIDE SEQUENCE [LARGE SCALE GENOMIC DNA]</scope>
    <source>
        <strain evidence="3 4">03SUJ4</strain>
    </source>
</reference>
<comment type="caution">
    <text evidence="3">The sequence shown here is derived from an EMBL/GenBank/DDBJ whole genome shotgun (WGS) entry which is preliminary data.</text>
</comment>
<organism evidence="3 4">
    <name type="scientific">Terriglobus aquaticus</name>
    <dbReference type="NCBI Taxonomy" id="940139"/>
    <lineage>
        <taxon>Bacteria</taxon>
        <taxon>Pseudomonadati</taxon>
        <taxon>Acidobacteriota</taxon>
        <taxon>Terriglobia</taxon>
        <taxon>Terriglobales</taxon>
        <taxon>Acidobacteriaceae</taxon>
        <taxon>Terriglobus</taxon>
    </lineage>
</organism>
<dbReference type="EMBL" id="JBJYXY010000001">
    <property type="protein sequence ID" value="MFN2976247.1"/>
    <property type="molecule type" value="Genomic_DNA"/>
</dbReference>
<gene>
    <name evidence="3" type="ORF">ACK2TP_10785</name>
</gene>
<accession>A0ABW9KL17</accession>
<dbReference type="InterPro" id="IPR008969">
    <property type="entry name" value="CarboxyPept-like_regulatory"/>
</dbReference>
<dbReference type="Proteomes" id="UP001634747">
    <property type="component" value="Unassembled WGS sequence"/>
</dbReference>
<dbReference type="RefSeq" id="WP_263412267.1">
    <property type="nucleotide sequence ID" value="NZ_BAABBH010000001.1"/>
</dbReference>
<evidence type="ECO:0000256" key="1">
    <source>
        <dbReference type="SAM" id="MobiDB-lite"/>
    </source>
</evidence>